<dbReference type="Proteomes" id="UP001159427">
    <property type="component" value="Unassembled WGS sequence"/>
</dbReference>
<evidence type="ECO:0000256" key="1">
    <source>
        <dbReference type="SAM" id="MobiDB-lite"/>
    </source>
</evidence>
<comment type="caution">
    <text evidence="2">The sequence shown here is derived from an EMBL/GenBank/DDBJ whole genome shotgun (WGS) entry which is preliminary data.</text>
</comment>
<sequence>MEGLIEQSCACLQLSRNDVTGFLPFYLLFGRSPRLPVDLMFGLSRVEACVTHRGYAEKWQIAMKEAYSLAAKNNLQSTVAGKKQYDKKPEQDTNEVLTEDVETPHHDEVTDEPVLPDSEAEDDVITEQEAEQNHCRPMRAQRPPNVLCYDQL</sequence>
<keyword evidence="3" id="KW-1185">Reference proteome</keyword>
<evidence type="ECO:0000313" key="2">
    <source>
        <dbReference type="EMBL" id="CAH3013794.1"/>
    </source>
</evidence>
<protein>
    <submittedName>
        <fullName evidence="2">Uncharacterized protein</fullName>
    </submittedName>
</protein>
<evidence type="ECO:0000313" key="3">
    <source>
        <dbReference type="Proteomes" id="UP001159427"/>
    </source>
</evidence>
<accession>A0ABN8LDS0</accession>
<name>A0ABN8LDS0_9CNID</name>
<feature type="non-terminal residue" evidence="2">
    <location>
        <position position="152"/>
    </location>
</feature>
<proteinExistence type="predicted"/>
<reference evidence="2 3" key="1">
    <citation type="submission" date="2022-05" db="EMBL/GenBank/DDBJ databases">
        <authorList>
            <consortium name="Genoscope - CEA"/>
            <person name="William W."/>
        </authorList>
    </citation>
    <scope>NUCLEOTIDE SEQUENCE [LARGE SCALE GENOMIC DNA]</scope>
</reference>
<gene>
    <name evidence="2" type="ORF">PEVE_00022407</name>
</gene>
<organism evidence="2 3">
    <name type="scientific">Porites evermanni</name>
    <dbReference type="NCBI Taxonomy" id="104178"/>
    <lineage>
        <taxon>Eukaryota</taxon>
        <taxon>Metazoa</taxon>
        <taxon>Cnidaria</taxon>
        <taxon>Anthozoa</taxon>
        <taxon>Hexacorallia</taxon>
        <taxon>Scleractinia</taxon>
        <taxon>Fungiina</taxon>
        <taxon>Poritidae</taxon>
        <taxon>Porites</taxon>
    </lineage>
</organism>
<feature type="region of interest" description="Disordered" evidence="1">
    <location>
        <begin position="79"/>
        <end position="144"/>
    </location>
</feature>
<dbReference type="EMBL" id="CALNXI010000003">
    <property type="protein sequence ID" value="CAH3013794.1"/>
    <property type="molecule type" value="Genomic_DNA"/>
</dbReference>
<feature type="compositionally biased region" description="Acidic residues" evidence="1">
    <location>
        <begin position="118"/>
        <end position="130"/>
    </location>
</feature>